<dbReference type="Pfam" id="PF13600">
    <property type="entry name" value="DUF4140"/>
    <property type="match status" value="1"/>
</dbReference>
<evidence type="ECO:0000256" key="1">
    <source>
        <dbReference type="SAM" id="MobiDB-lite"/>
    </source>
</evidence>
<dbReference type="PANTHER" id="PTHR31005:SF8">
    <property type="entry name" value="DUF4139 DOMAIN-CONTAINING PROTEIN"/>
    <property type="match status" value="1"/>
</dbReference>
<dbReference type="InterPro" id="IPR025554">
    <property type="entry name" value="DUF4140"/>
</dbReference>
<organism evidence="4 5">
    <name type="scientific">Candolleomyces aberdarensis</name>
    <dbReference type="NCBI Taxonomy" id="2316362"/>
    <lineage>
        <taxon>Eukaryota</taxon>
        <taxon>Fungi</taxon>
        <taxon>Dikarya</taxon>
        <taxon>Basidiomycota</taxon>
        <taxon>Agaricomycotina</taxon>
        <taxon>Agaricomycetes</taxon>
        <taxon>Agaricomycetidae</taxon>
        <taxon>Agaricales</taxon>
        <taxon>Agaricineae</taxon>
        <taxon>Psathyrellaceae</taxon>
        <taxon>Candolleomyces</taxon>
    </lineage>
</organism>
<dbReference type="InterPro" id="IPR037291">
    <property type="entry name" value="DUF4139"/>
</dbReference>
<dbReference type="PANTHER" id="PTHR31005">
    <property type="entry name" value="DUF4139 DOMAIN-CONTAINING PROTEIN"/>
    <property type="match status" value="1"/>
</dbReference>
<name>A0A4Q2CX59_9AGAR</name>
<dbReference type="InterPro" id="IPR011935">
    <property type="entry name" value="CHP02231"/>
</dbReference>
<feature type="domain" description="DUF4139" evidence="2">
    <location>
        <begin position="218"/>
        <end position="444"/>
    </location>
</feature>
<dbReference type="Pfam" id="PF13598">
    <property type="entry name" value="DUF4139"/>
    <property type="match status" value="1"/>
</dbReference>
<evidence type="ECO:0000313" key="5">
    <source>
        <dbReference type="Proteomes" id="UP000290288"/>
    </source>
</evidence>
<dbReference type="NCBIfam" id="TIGR02231">
    <property type="entry name" value="mucoidy inhibitor MuiA family protein"/>
    <property type="match status" value="2"/>
</dbReference>
<comment type="caution">
    <text evidence="4">The sequence shown here is derived from an EMBL/GenBank/DDBJ whole genome shotgun (WGS) entry which is preliminary data.</text>
</comment>
<evidence type="ECO:0008006" key="6">
    <source>
        <dbReference type="Google" id="ProtNLM"/>
    </source>
</evidence>
<feature type="region of interest" description="Disordered" evidence="1">
    <location>
        <begin position="511"/>
        <end position="549"/>
    </location>
</feature>
<dbReference type="Proteomes" id="UP000290288">
    <property type="component" value="Unassembled WGS sequence"/>
</dbReference>
<feature type="compositionally biased region" description="Low complexity" evidence="1">
    <location>
        <begin position="480"/>
        <end position="497"/>
    </location>
</feature>
<feature type="compositionally biased region" description="Polar residues" evidence="1">
    <location>
        <begin position="461"/>
        <end position="470"/>
    </location>
</feature>
<proteinExistence type="predicted"/>
<dbReference type="AlphaFoldDB" id="A0A4Q2CX59"/>
<dbReference type="EMBL" id="SDEE01001972">
    <property type="protein sequence ID" value="RXW11377.1"/>
    <property type="molecule type" value="Genomic_DNA"/>
</dbReference>
<evidence type="ECO:0000313" key="4">
    <source>
        <dbReference type="EMBL" id="RXW11377.1"/>
    </source>
</evidence>
<keyword evidence="5" id="KW-1185">Reference proteome</keyword>
<gene>
    <name evidence="4" type="ORF">EST38_g14478</name>
</gene>
<sequence>MATSTSAKSAATLPQQNVVELTSSVDSKIAGVSVYSHRAEVTRTFNFALTSGQNQVEISALPTLLIQDSLRVEGKGIGTIQNVTISHMTPPPQSELNSKHLEKSEEAKPLWLKKLELEQAIERNDQSKNTLKKYMDSLVSPEAISFSKLVETTNEYEIAVTEMQKKGNALAEELEAVAKALSEKKRALKNAAKTNWDENLTVKVSIHILAEVDGEIELSLIYAVSNTSWSPRYDIRVDTHSKDKAVSLAYKASITQMSGEDWTDVPLTLETATPSFDKTLPTLNPWTIGVHRPPPMHCDGTQHTVTIALLELDAKLCWVSVPKKDPKMYLSAKIQNVSEYALLQGSANVYVDGSFIARSTVSAVNPEEKFECALGIDPAIRITYHPLAKKLSQSGLLSKSKVYSYTRRITIHNTKNSTVEGVKIIDQIPVSEDATIIVKLHSPALQLPNFSSPANAGPVSPSDTGSTKNSGKGGLFRNIGGSSNESNSTSGTPSNKALKAVAKSVKVSPGVIAQWNRPDDSDSITGDGSTEETKVYRGSESGPDSSEPLDLTVLGKDGKISWLCSIPPQTKVNLTLQWEVSAPVNTEIVGI</sequence>
<evidence type="ECO:0000259" key="2">
    <source>
        <dbReference type="Pfam" id="PF13598"/>
    </source>
</evidence>
<feature type="region of interest" description="Disordered" evidence="1">
    <location>
        <begin position="449"/>
        <end position="497"/>
    </location>
</feature>
<feature type="domain" description="DUF4140" evidence="3">
    <location>
        <begin position="32"/>
        <end position="136"/>
    </location>
</feature>
<evidence type="ECO:0000259" key="3">
    <source>
        <dbReference type="Pfam" id="PF13600"/>
    </source>
</evidence>
<accession>A0A4Q2CX59</accession>
<dbReference type="OrthoDB" id="3001779at2759"/>
<reference evidence="4 5" key="1">
    <citation type="submission" date="2019-01" db="EMBL/GenBank/DDBJ databases">
        <title>Draft genome sequence of Psathyrella aberdarensis IHI B618.</title>
        <authorList>
            <person name="Buettner E."/>
            <person name="Kellner H."/>
        </authorList>
    </citation>
    <scope>NUCLEOTIDE SEQUENCE [LARGE SCALE GENOMIC DNA]</scope>
    <source>
        <strain evidence="4 5">IHI B618</strain>
    </source>
</reference>
<protein>
    <recommendedName>
        <fullName evidence="6">Mucoidy inhibitor A</fullName>
    </recommendedName>
</protein>
<dbReference type="STRING" id="2316362.A0A4Q2CX59"/>